<sequence length="66" mass="7317">MRVNTIKLSQQKCEAVSRWIMRQTNGRSRSNDSILTGTALIAAFLWNIISALIAPNGHLTMFAANI</sequence>
<evidence type="ECO:0000313" key="2">
    <source>
        <dbReference type="EMBL" id="OYR12956.1"/>
    </source>
</evidence>
<dbReference type="EMBL" id="NNRK01000029">
    <property type="protein sequence ID" value="OYR12956.1"/>
    <property type="molecule type" value="Genomic_DNA"/>
</dbReference>
<keyword evidence="1" id="KW-0472">Membrane</keyword>
<name>A0A256FE73_9HYPH</name>
<keyword evidence="1" id="KW-1133">Transmembrane helix</keyword>
<keyword evidence="3" id="KW-1185">Reference proteome</keyword>
<feature type="transmembrane region" description="Helical" evidence="1">
    <location>
        <begin position="34"/>
        <end position="54"/>
    </location>
</feature>
<keyword evidence="1" id="KW-0812">Transmembrane</keyword>
<proteinExistence type="predicted"/>
<comment type="caution">
    <text evidence="2">The sequence shown here is derived from an EMBL/GenBank/DDBJ whole genome shotgun (WGS) entry which is preliminary data.</text>
</comment>
<gene>
    <name evidence="2" type="ORF">CEV32_1132</name>
</gene>
<dbReference type="Proteomes" id="UP000216345">
    <property type="component" value="Unassembled WGS sequence"/>
</dbReference>
<reference evidence="2 3" key="1">
    <citation type="submission" date="2017-07" db="EMBL/GenBank/DDBJ databases">
        <title>Phylogenetic study on the rhizospheric bacterium Ochrobactrum sp. A44.</title>
        <authorList>
            <person name="Krzyzanowska D.M."/>
            <person name="Ossowicki A."/>
            <person name="Rajewska M."/>
            <person name="Maciag T."/>
            <person name="Kaczynski Z."/>
            <person name="Czerwicka M."/>
            <person name="Jafra S."/>
        </authorList>
    </citation>
    <scope>NUCLEOTIDE SEQUENCE [LARGE SCALE GENOMIC DNA]</scope>
    <source>
        <strain evidence="2 3">PR17</strain>
    </source>
</reference>
<evidence type="ECO:0000313" key="3">
    <source>
        <dbReference type="Proteomes" id="UP000216345"/>
    </source>
</evidence>
<evidence type="ECO:0000256" key="1">
    <source>
        <dbReference type="SAM" id="Phobius"/>
    </source>
</evidence>
<organism evidence="2 3">
    <name type="scientific">Brucella rhizosphaerae</name>
    <dbReference type="NCBI Taxonomy" id="571254"/>
    <lineage>
        <taxon>Bacteria</taxon>
        <taxon>Pseudomonadati</taxon>
        <taxon>Pseudomonadota</taxon>
        <taxon>Alphaproteobacteria</taxon>
        <taxon>Hyphomicrobiales</taxon>
        <taxon>Brucellaceae</taxon>
        <taxon>Brucella/Ochrobactrum group</taxon>
        <taxon>Brucella</taxon>
    </lineage>
</organism>
<protein>
    <submittedName>
        <fullName evidence="2">Uncharacterized protein</fullName>
    </submittedName>
</protein>
<accession>A0A256FE73</accession>
<dbReference type="AlphaFoldDB" id="A0A256FE73"/>